<evidence type="ECO:0000313" key="2">
    <source>
        <dbReference type="Proteomes" id="UP000250266"/>
    </source>
</evidence>
<dbReference type="Proteomes" id="UP000250266">
    <property type="component" value="Unassembled WGS sequence"/>
</dbReference>
<dbReference type="AlphaFoldDB" id="A0A8E2DVS2"/>
<reference evidence="1 2" key="1">
    <citation type="journal article" date="2016" name="Nat. Commun.">
        <title>Ectomycorrhizal ecology is imprinted in the genome of the dominant symbiotic fungus Cenococcum geophilum.</title>
        <authorList>
            <consortium name="DOE Joint Genome Institute"/>
            <person name="Peter M."/>
            <person name="Kohler A."/>
            <person name="Ohm R.A."/>
            <person name="Kuo A."/>
            <person name="Krutzmann J."/>
            <person name="Morin E."/>
            <person name="Arend M."/>
            <person name="Barry K.W."/>
            <person name="Binder M."/>
            <person name="Choi C."/>
            <person name="Clum A."/>
            <person name="Copeland A."/>
            <person name="Grisel N."/>
            <person name="Haridas S."/>
            <person name="Kipfer T."/>
            <person name="LaButti K."/>
            <person name="Lindquist E."/>
            <person name="Lipzen A."/>
            <person name="Maire R."/>
            <person name="Meier B."/>
            <person name="Mihaltcheva S."/>
            <person name="Molinier V."/>
            <person name="Murat C."/>
            <person name="Poggeler S."/>
            <person name="Quandt C.A."/>
            <person name="Sperisen C."/>
            <person name="Tritt A."/>
            <person name="Tisserant E."/>
            <person name="Crous P.W."/>
            <person name="Henrissat B."/>
            <person name="Nehls U."/>
            <person name="Egli S."/>
            <person name="Spatafora J.W."/>
            <person name="Grigoriev I.V."/>
            <person name="Martin F.M."/>
        </authorList>
    </citation>
    <scope>NUCLEOTIDE SEQUENCE [LARGE SCALE GENOMIC DNA]</scope>
    <source>
        <strain evidence="1 2">CBS 459.81</strain>
    </source>
</reference>
<evidence type="ECO:0000313" key="1">
    <source>
        <dbReference type="EMBL" id="OCK72642.1"/>
    </source>
</evidence>
<accession>A0A8E2DVS2</accession>
<protein>
    <recommendedName>
        <fullName evidence="3">Tc1-like transposase DDE domain-containing protein</fullName>
    </recommendedName>
</protein>
<dbReference type="GO" id="GO:0003676">
    <property type="term" value="F:nucleic acid binding"/>
    <property type="evidence" value="ECO:0007669"/>
    <property type="project" value="InterPro"/>
</dbReference>
<gene>
    <name evidence="1" type="ORF">K432DRAFT_316165</name>
</gene>
<dbReference type="Gene3D" id="3.30.420.10">
    <property type="entry name" value="Ribonuclease H-like superfamily/Ribonuclease H"/>
    <property type="match status" value="1"/>
</dbReference>
<dbReference type="EMBL" id="KV748002">
    <property type="protein sequence ID" value="OCK72642.1"/>
    <property type="molecule type" value="Genomic_DNA"/>
</dbReference>
<dbReference type="InterPro" id="IPR036397">
    <property type="entry name" value="RNaseH_sf"/>
</dbReference>
<evidence type="ECO:0008006" key="3">
    <source>
        <dbReference type="Google" id="ProtNLM"/>
    </source>
</evidence>
<name>A0A8E2DVS2_9PEZI</name>
<proteinExistence type="predicted"/>
<organism evidence="1 2">
    <name type="scientific">Lepidopterella palustris CBS 459.81</name>
    <dbReference type="NCBI Taxonomy" id="1314670"/>
    <lineage>
        <taxon>Eukaryota</taxon>
        <taxon>Fungi</taxon>
        <taxon>Dikarya</taxon>
        <taxon>Ascomycota</taxon>
        <taxon>Pezizomycotina</taxon>
        <taxon>Dothideomycetes</taxon>
        <taxon>Pleosporomycetidae</taxon>
        <taxon>Mytilinidiales</taxon>
        <taxon>Argynnaceae</taxon>
        <taxon>Lepidopterella</taxon>
    </lineage>
</organism>
<dbReference type="OrthoDB" id="5410741at2759"/>
<keyword evidence="2" id="KW-1185">Reference proteome</keyword>
<sequence>EDRDPSHGNCLKNNVCARLKRNIDLLILAHPIQSLDLNPIKPIWCIIKQRLRGRKWSTVTQFKADIQAEWDKITITDIRKRIREMPWRCKRVQELNGKRIRTDAW</sequence>
<feature type="non-terminal residue" evidence="1">
    <location>
        <position position="1"/>
    </location>
</feature>